<dbReference type="Proteomes" id="UP001642464">
    <property type="component" value="Unassembled WGS sequence"/>
</dbReference>
<organism evidence="2 3">
    <name type="scientific">Durusdinium trenchii</name>
    <dbReference type="NCBI Taxonomy" id="1381693"/>
    <lineage>
        <taxon>Eukaryota</taxon>
        <taxon>Sar</taxon>
        <taxon>Alveolata</taxon>
        <taxon>Dinophyceae</taxon>
        <taxon>Suessiales</taxon>
        <taxon>Symbiodiniaceae</taxon>
        <taxon>Durusdinium</taxon>
    </lineage>
</organism>
<protein>
    <submittedName>
        <fullName evidence="2">Nipped-B-like protein B</fullName>
    </submittedName>
</protein>
<evidence type="ECO:0000313" key="3">
    <source>
        <dbReference type="Proteomes" id="UP001642464"/>
    </source>
</evidence>
<proteinExistence type="predicted"/>
<evidence type="ECO:0000256" key="1">
    <source>
        <dbReference type="SAM" id="MobiDB-lite"/>
    </source>
</evidence>
<dbReference type="EMBL" id="CAXAMM010043607">
    <property type="protein sequence ID" value="CAK9110924.1"/>
    <property type="molecule type" value="Genomic_DNA"/>
</dbReference>
<gene>
    <name evidence="2" type="ORF">SCF082_LOCUS51510</name>
</gene>
<accession>A0ABP0SEZ0</accession>
<keyword evidence="3" id="KW-1185">Reference proteome</keyword>
<feature type="region of interest" description="Disordered" evidence="1">
    <location>
        <begin position="51"/>
        <end position="90"/>
    </location>
</feature>
<comment type="caution">
    <text evidence="2">The sequence shown here is derived from an EMBL/GenBank/DDBJ whole genome shotgun (WGS) entry which is preliminary data.</text>
</comment>
<evidence type="ECO:0000313" key="2">
    <source>
        <dbReference type="EMBL" id="CAK9110924.1"/>
    </source>
</evidence>
<sequence length="200" mass="22389">MQGVLPSVNDPPVKEQVEGILALAGALCRTERETAKFRARTWRLRRDGHDERLSSVEARRETQDSIETAGVANLEPSGESGVNEGSDDEGVQALARKKTLAKNLPKIAPSARAFKLQHSELRKEPRGDEELSIADAQVIVEKYRQRSRAAEAAVQASVERFHRHRKLQEPLLDDLKSLKKLVVGVRRSKREVKMVKQDAL</sequence>
<reference evidence="2 3" key="1">
    <citation type="submission" date="2024-02" db="EMBL/GenBank/DDBJ databases">
        <authorList>
            <person name="Chen Y."/>
            <person name="Shah S."/>
            <person name="Dougan E. K."/>
            <person name="Thang M."/>
            <person name="Chan C."/>
        </authorList>
    </citation>
    <scope>NUCLEOTIDE SEQUENCE [LARGE SCALE GENOMIC DNA]</scope>
</reference>
<feature type="compositionally biased region" description="Basic and acidic residues" evidence="1">
    <location>
        <begin position="51"/>
        <end position="63"/>
    </location>
</feature>
<name>A0ABP0SEZ0_9DINO</name>